<keyword evidence="3" id="KW-1185">Reference proteome</keyword>
<dbReference type="EMBL" id="BAABME010000540">
    <property type="protein sequence ID" value="GAA0143632.1"/>
    <property type="molecule type" value="Genomic_DNA"/>
</dbReference>
<feature type="compositionally biased region" description="Low complexity" evidence="1">
    <location>
        <begin position="48"/>
        <end position="63"/>
    </location>
</feature>
<dbReference type="Proteomes" id="UP001454036">
    <property type="component" value="Unassembled WGS sequence"/>
</dbReference>
<evidence type="ECO:0000313" key="3">
    <source>
        <dbReference type="Proteomes" id="UP001454036"/>
    </source>
</evidence>
<reference evidence="2 3" key="1">
    <citation type="submission" date="2024-01" db="EMBL/GenBank/DDBJ databases">
        <title>The complete chloroplast genome sequence of Lithospermum erythrorhizon: insights into the phylogenetic relationship among Boraginaceae species and the maternal lineages of purple gromwells.</title>
        <authorList>
            <person name="Okada T."/>
            <person name="Watanabe K."/>
        </authorList>
    </citation>
    <scope>NUCLEOTIDE SEQUENCE [LARGE SCALE GENOMIC DNA]</scope>
</reference>
<comment type="caution">
    <text evidence="2">The sequence shown here is derived from an EMBL/GenBank/DDBJ whole genome shotgun (WGS) entry which is preliminary data.</text>
</comment>
<sequence>MVTAGIGGGGEEAEGGVLRNGYMLDSLRPMRNMFLARSKCLRPPFLKGRPFSRSRGGSRSGCSGRRRGLPPRSFRAGGDIPHLGFAKQGSALARHCGKGNVLRLNTPLGRVQNIICIKKAISNKSQIKKKSGNTKAEI</sequence>
<organism evidence="2 3">
    <name type="scientific">Lithospermum erythrorhizon</name>
    <name type="common">Purple gromwell</name>
    <name type="synonym">Lithospermum officinale var. erythrorhizon</name>
    <dbReference type="NCBI Taxonomy" id="34254"/>
    <lineage>
        <taxon>Eukaryota</taxon>
        <taxon>Viridiplantae</taxon>
        <taxon>Streptophyta</taxon>
        <taxon>Embryophyta</taxon>
        <taxon>Tracheophyta</taxon>
        <taxon>Spermatophyta</taxon>
        <taxon>Magnoliopsida</taxon>
        <taxon>eudicotyledons</taxon>
        <taxon>Gunneridae</taxon>
        <taxon>Pentapetalae</taxon>
        <taxon>asterids</taxon>
        <taxon>lamiids</taxon>
        <taxon>Boraginales</taxon>
        <taxon>Boraginaceae</taxon>
        <taxon>Boraginoideae</taxon>
        <taxon>Lithospermeae</taxon>
        <taxon>Lithospermum</taxon>
    </lineage>
</organism>
<evidence type="ECO:0000256" key="1">
    <source>
        <dbReference type="SAM" id="MobiDB-lite"/>
    </source>
</evidence>
<evidence type="ECO:0000313" key="2">
    <source>
        <dbReference type="EMBL" id="GAA0143632.1"/>
    </source>
</evidence>
<protein>
    <submittedName>
        <fullName evidence="2">Uncharacterized protein</fullName>
    </submittedName>
</protein>
<dbReference type="AlphaFoldDB" id="A0AAV3NW61"/>
<proteinExistence type="predicted"/>
<name>A0AAV3NW61_LITER</name>
<gene>
    <name evidence="2" type="ORF">LIER_04270</name>
</gene>
<feature type="region of interest" description="Disordered" evidence="1">
    <location>
        <begin position="46"/>
        <end position="76"/>
    </location>
</feature>
<accession>A0AAV3NW61</accession>